<accession>A0A811UN08</accession>
<organism evidence="2 3">
    <name type="scientific">Ceratitis capitata</name>
    <name type="common">Mediterranean fruit fly</name>
    <name type="synonym">Tephritis capitata</name>
    <dbReference type="NCBI Taxonomy" id="7213"/>
    <lineage>
        <taxon>Eukaryota</taxon>
        <taxon>Metazoa</taxon>
        <taxon>Ecdysozoa</taxon>
        <taxon>Arthropoda</taxon>
        <taxon>Hexapoda</taxon>
        <taxon>Insecta</taxon>
        <taxon>Pterygota</taxon>
        <taxon>Neoptera</taxon>
        <taxon>Endopterygota</taxon>
        <taxon>Diptera</taxon>
        <taxon>Brachycera</taxon>
        <taxon>Muscomorpha</taxon>
        <taxon>Tephritoidea</taxon>
        <taxon>Tephritidae</taxon>
        <taxon>Ceratitis</taxon>
        <taxon>Ceratitis</taxon>
    </lineage>
</organism>
<reference evidence="2" key="1">
    <citation type="submission" date="2020-11" db="EMBL/GenBank/DDBJ databases">
        <authorList>
            <person name="Whitehead M."/>
        </authorList>
    </citation>
    <scope>NUCLEOTIDE SEQUENCE</scope>
    <source>
        <strain evidence="2">EGII</strain>
    </source>
</reference>
<evidence type="ECO:0000256" key="1">
    <source>
        <dbReference type="SAM" id="MobiDB-lite"/>
    </source>
</evidence>
<gene>
    <name evidence="2" type="ORF">CCAP1982_LOCUS9066</name>
</gene>
<feature type="region of interest" description="Disordered" evidence="1">
    <location>
        <begin position="1"/>
        <end position="23"/>
    </location>
</feature>
<protein>
    <submittedName>
        <fullName evidence="2">(Mediterranean fruit fly) hypothetical protein</fullName>
    </submittedName>
</protein>
<feature type="region of interest" description="Disordered" evidence="1">
    <location>
        <begin position="56"/>
        <end position="83"/>
    </location>
</feature>
<evidence type="ECO:0000313" key="3">
    <source>
        <dbReference type="Proteomes" id="UP000606786"/>
    </source>
</evidence>
<dbReference type="EMBL" id="CAJHJT010000012">
    <property type="protein sequence ID" value="CAD7000592.1"/>
    <property type="molecule type" value="Genomic_DNA"/>
</dbReference>
<dbReference type="Proteomes" id="UP000606786">
    <property type="component" value="Unassembled WGS sequence"/>
</dbReference>
<feature type="non-terminal residue" evidence="2">
    <location>
        <position position="1"/>
    </location>
</feature>
<name>A0A811UN08_CERCA</name>
<dbReference type="AlphaFoldDB" id="A0A811UN08"/>
<evidence type="ECO:0000313" key="2">
    <source>
        <dbReference type="EMBL" id="CAD7000592.1"/>
    </source>
</evidence>
<proteinExistence type="predicted"/>
<keyword evidence="3" id="KW-1185">Reference proteome</keyword>
<sequence>QSNIRKAETTTTKPTAQRKYNKSLKEHKLRGELTAAETAETYEHTAVNASILHFQVEEEEEEEEDRKKQVVATSSLSSSGVTPSQEFCRNVKMLKKIAQLSLMVALTDN</sequence>
<comment type="caution">
    <text evidence="2">The sequence shown here is derived from an EMBL/GenBank/DDBJ whole genome shotgun (WGS) entry which is preliminary data.</text>
</comment>